<dbReference type="InterPro" id="IPR011102">
    <property type="entry name" value="Sig_transdc_His_kinase_HWE"/>
</dbReference>
<evidence type="ECO:0000256" key="3">
    <source>
        <dbReference type="ARBA" id="ARBA00022553"/>
    </source>
</evidence>
<dbReference type="OrthoDB" id="9816309at2"/>
<evidence type="ECO:0000313" key="10">
    <source>
        <dbReference type="Proteomes" id="UP000245073"/>
    </source>
</evidence>
<feature type="domain" description="Signal transduction histidine kinase HWE region" evidence="8">
    <location>
        <begin position="165"/>
        <end position="246"/>
    </location>
</feature>
<dbReference type="Gene3D" id="3.30.565.10">
    <property type="entry name" value="Histidine kinase-like ATPase, C-terminal domain"/>
    <property type="match status" value="1"/>
</dbReference>
<dbReference type="SMART" id="SM00911">
    <property type="entry name" value="HWE_HK"/>
    <property type="match status" value="1"/>
</dbReference>
<sequence length="363" mass="38854">MGDTSGEVASPGMAGRIRAFDWRETALGASETWPQSRRTAIDVLLGCGFPAVLWAGSEATTLYNDAYAALLDGRDDLGHAGLGSLEPARATLAPAREATWRGETVTLEDHPLPFRRDGAVEDACFTLSCSPVRDEDGSVVATFLILIETTERVRAGQARNLMVAELQHRVRNILAVIRSIVSRTAETSETVEDLSAHLDGRLSALARTQVLLTRSPGAGVDLESLVRDELLAQVADEERVTIGGREILLPPKAAEVMTLAVHELATNATKYGALSNASGRLEIGWTVAARDGVDWLAFDWCEHGVKIAAAAPRRSGFGSVLIEQRVPYELMGEGALTFAPGGVRCTIAFPLIARRSVLQTDAG</sequence>
<gene>
    <name evidence="9" type="ORF">DDF67_21965</name>
</gene>
<evidence type="ECO:0000256" key="2">
    <source>
        <dbReference type="ARBA" id="ARBA00012438"/>
    </source>
</evidence>
<proteinExistence type="predicted"/>
<evidence type="ECO:0000259" key="8">
    <source>
        <dbReference type="SMART" id="SM00911"/>
    </source>
</evidence>
<accession>A0A2T9JGZ3</accession>
<evidence type="ECO:0000256" key="4">
    <source>
        <dbReference type="ARBA" id="ARBA00022679"/>
    </source>
</evidence>
<dbReference type="RefSeq" id="WP_109454924.1">
    <property type="nucleotide sequence ID" value="NZ_QDKQ01000071.1"/>
</dbReference>
<evidence type="ECO:0000256" key="5">
    <source>
        <dbReference type="ARBA" id="ARBA00022741"/>
    </source>
</evidence>
<dbReference type="PANTHER" id="PTHR41523">
    <property type="entry name" value="TWO-COMPONENT SYSTEM SENSOR PROTEIN"/>
    <property type="match status" value="1"/>
</dbReference>
<evidence type="ECO:0000256" key="6">
    <source>
        <dbReference type="ARBA" id="ARBA00022777"/>
    </source>
</evidence>
<keyword evidence="5" id="KW-0547">Nucleotide-binding</keyword>
<dbReference type="InterPro" id="IPR036890">
    <property type="entry name" value="HATPase_C_sf"/>
</dbReference>
<dbReference type="EC" id="2.7.13.3" evidence="2"/>
<protein>
    <recommendedName>
        <fullName evidence="2">histidine kinase</fullName>
        <ecNumber evidence="2">2.7.13.3</ecNumber>
    </recommendedName>
</protein>
<keyword evidence="3" id="KW-0597">Phosphoprotein</keyword>
<keyword evidence="7" id="KW-0067">ATP-binding</keyword>
<dbReference type="Pfam" id="PF07536">
    <property type="entry name" value="HWE_HK"/>
    <property type="match status" value="1"/>
</dbReference>
<dbReference type="GO" id="GO:0004673">
    <property type="term" value="F:protein histidine kinase activity"/>
    <property type="evidence" value="ECO:0007669"/>
    <property type="project" value="UniProtKB-EC"/>
</dbReference>
<dbReference type="Proteomes" id="UP000245073">
    <property type="component" value="Unassembled WGS sequence"/>
</dbReference>
<dbReference type="Gene3D" id="3.30.450.20">
    <property type="entry name" value="PAS domain"/>
    <property type="match status" value="1"/>
</dbReference>
<comment type="catalytic activity">
    <reaction evidence="1">
        <text>ATP + protein L-histidine = ADP + protein N-phospho-L-histidine.</text>
        <dbReference type="EC" id="2.7.13.3"/>
    </reaction>
</comment>
<keyword evidence="4" id="KW-0808">Transferase</keyword>
<comment type="caution">
    <text evidence="9">The sequence shown here is derived from an EMBL/GenBank/DDBJ whole genome shotgun (WGS) entry which is preliminary data.</text>
</comment>
<reference evidence="9 10" key="1">
    <citation type="submission" date="2018-04" db="EMBL/GenBank/DDBJ databases">
        <title>The genome sequence of Caulobacter sp. 744.</title>
        <authorList>
            <person name="Gao J."/>
            <person name="Sun J."/>
        </authorList>
    </citation>
    <scope>NUCLEOTIDE SEQUENCE [LARGE SCALE GENOMIC DNA]</scope>
    <source>
        <strain evidence="9 10">774</strain>
    </source>
</reference>
<dbReference type="PANTHER" id="PTHR41523:SF7">
    <property type="entry name" value="HISTIDINE KINASE"/>
    <property type="match status" value="1"/>
</dbReference>
<organism evidence="9 10">
    <name type="scientific">Caulobacter endophyticus</name>
    <dbReference type="NCBI Taxonomy" id="2172652"/>
    <lineage>
        <taxon>Bacteria</taxon>
        <taxon>Pseudomonadati</taxon>
        <taxon>Pseudomonadota</taxon>
        <taxon>Alphaproteobacteria</taxon>
        <taxon>Caulobacterales</taxon>
        <taxon>Caulobacteraceae</taxon>
        <taxon>Caulobacter</taxon>
    </lineage>
</organism>
<keyword evidence="10" id="KW-1185">Reference proteome</keyword>
<name>A0A2T9JGZ3_9CAUL</name>
<dbReference type="GO" id="GO:0005524">
    <property type="term" value="F:ATP binding"/>
    <property type="evidence" value="ECO:0007669"/>
    <property type="project" value="UniProtKB-KW"/>
</dbReference>
<evidence type="ECO:0000313" key="9">
    <source>
        <dbReference type="EMBL" id="PVM82957.1"/>
    </source>
</evidence>
<dbReference type="EMBL" id="QDKQ01000071">
    <property type="protein sequence ID" value="PVM82957.1"/>
    <property type="molecule type" value="Genomic_DNA"/>
</dbReference>
<dbReference type="AlphaFoldDB" id="A0A2T9JGZ3"/>
<evidence type="ECO:0000256" key="7">
    <source>
        <dbReference type="ARBA" id="ARBA00022840"/>
    </source>
</evidence>
<evidence type="ECO:0000256" key="1">
    <source>
        <dbReference type="ARBA" id="ARBA00000085"/>
    </source>
</evidence>
<keyword evidence="6" id="KW-0418">Kinase</keyword>